<dbReference type="Proteomes" id="UP000475214">
    <property type="component" value="Unassembled WGS sequence"/>
</dbReference>
<comment type="caution">
    <text evidence="1">The sequence shown here is derived from an EMBL/GenBank/DDBJ whole genome shotgun (WGS) entry which is preliminary data.</text>
</comment>
<dbReference type="AlphaFoldDB" id="A0A6L9S682"/>
<proteinExistence type="predicted"/>
<dbReference type="PANTHER" id="PTHR43649:SF12">
    <property type="entry name" value="DIACETYLCHITOBIOSE BINDING PROTEIN DASA"/>
    <property type="match status" value="1"/>
</dbReference>
<name>A0A6L9S682_9ACTN</name>
<dbReference type="PROSITE" id="PS51257">
    <property type="entry name" value="PROKAR_LIPOPROTEIN"/>
    <property type="match status" value="1"/>
</dbReference>
<accession>A0A6L9S682</accession>
<evidence type="ECO:0000313" key="2">
    <source>
        <dbReference type="Proteomes" id="UP000475214"/>
    </source>
</evidence>
<keyword evidence="2" id="KW-1185">Reference proteome</keyword>
<sequence length="487" mass="52319">MSELSRRGLFRGAGALGAATLLGACDTSPGGGGDDGVGGGSASGSGGDGALTWWDHNLNLIPVNEQFFEQFEKDSGIAVDYTNYPPPELGEALQLAKQSDQLPDVHSLAGLGLPVSALINGGWLQPVRFDDAALSRLPEGALMDGVHVFGGDIYTVPIFAQRQYWCTTWYNTEMLEAADVEPPSTYDEFRAAAKAVQDTAGGNTYGWIFNLAQTERVQELVNFLAQPAGFEGFDGLEFASGEIVYHHEAYLNVIEFLLSLQQDGLLFPGSQTLIDKEGRVRWAAGAAGFYLDGPWCAGSLQSDAPEFLDRLGSAPILVPDASSDRVTYRRVGSGVYFLSAASRHADVAPQLMGHQTSTEYYIGIAEGMAQPPLDLSAVEGADVHPAWAQQMDWFAEQSFLAPTPVVQNPEIDMVEAERKPIEPSFGAIVSGAFSGDVDDYAQALKDLSAKAMAERDRAIGEAKKKGAKVDASDYAFPDWKPKQDYVP</sequence>
<dbReference type="EMBL" id="JAAGOA010000003">
    <property type="protein sequence ID" value="NED99559.1"/>
    <property type="molecule type" value="Genomic_DNA"/>
</dbReference>
<dbReference type="InterPro" id="IPR006059">
    <property type="entry name" value="SBP"/>
</dbReference>
<organism evidence="1 2">
    <name type="scientific">Phytoactinopolyspora halotolerans</name>
    <dbReference type="NCBI Taxonomy" id="1981512"/>
    <lineage>
        <taxon>Bacteria</taxon>
        <taxon>Bacillati</taxon>
        <taxon>Actinomycetota</taxon>
        <taxon>Actinomycetes</taxon>
        <taxon>Jiangellales</taxon>
        <taxon>Jiangellaceae</taxon>
        <taxon>Phytoactinopolyspora</taxon>
    </lineage>
</organism>
<dbReference type="RefSeq" id="WP_163733701.1">
    <property type="nucleotide sequence ID" value="NZ_JAAGOA010000003.1"/>
</dbReference>
<dbReference type="Gene3D" id="3.40.190.10">
    <property type="entry name" value="Periplasmic binding protein-like II"/>
    <property type="match status" value="1"/>
</dbReference>
<protein>
    <submittedName>
        <fullName evidence="1">Extracellular solute-binding protein</fullName>
    </submittedName>
</protein>
<evidence type="ECO:0000313" key="1">
    <source>
        <dbReference type="EMBL" id="NED99559.1"/>
    </source>
</evidence>
<dbReference type="Pfam" id="PF13416">
    <property type="entry name" value="SBP_bac_8"/>
    <property type="match status" value="1"/>
</dbReference>
<gene>
    <name evidence="1" type="ORF">G1H10_05205</name>
</gene>
<dbReference type="InterPro" id="IPR006311">
    <property type="entry name" value="TAT_signal"/>
</dbReference>
<dbReference type="PANTHER" id="PTHR43649">
    <property type="entry name" value="ARABINOSE-BINDING PROTEIN-RELATED"/>
    <property type="match status" value="1"/>
</dbReference>
<dbReference type="InterPro" id="IPR050490">
    <property type="entry name" value="Bact_solute-bd_prot1"/>
</dbReference>
<dbReference type="PROSITE" id="PS51318">
    <property type="entry name" value="TAT"/>
    <property type="match status" value="1"/>
</dbReference>
<dbReference type="SUPFAM" id="SSF53850">
    <property type="entry name" value="Periplasmic binding protein-like II"/>
    <property type="match status" value="1"/>
</dbReference>
<reference evidence="1 2" key="1">
    <citation type="submission" date="2020-02" db="EMBL/GenBank/DDBJ databases">
        <authorList>
            <person name="Li X.-J."/>
            <person name="Han X.-M."/>
        </authorList>
    </citation>
    <scope>NUCLEOTIDE SEQUENCE [LARGE SCALE GENOMIC DNA]</scope>
    <source>
        <strain evidence="1 2">CCTCC AB 2017055</strain>
    </source>
</reference>